<name>A0A556MN11_9FLAO</name>
<dbReference type="Gene3D" id="3.30.1330.60">
    <property type="entry name" value="OmpA-like domain"/>
    <property type="match status" value="1"/>
</dbReference>
<dbReference type="GO" id="GO:0009279">
    <property type="term" value="C:cell outer membrane"/>
    <property type="evidence" value="ECO:0007669"/>
    <property type="project" value="UniProtKB-SubCell"/>
</dbReference>
<dbReference type="OrthoDB" id="1403615at2"/>
<dbReference type="InterPro" id="IPR006665">
    <property type="entry name" value="OmpA-like"/>
</dbReference>
<dbReference type="InterPro" id="IPR011042">
    <property type="entry name" value="6-blade_b-propeller_TolB-like"/>
</dbReference>
<evidence type="ECO:0000313" key="7">
    <source>
        <dbReference type="EMBL" id="TSJ41198.1"/>
    </source>
</evidence>
<sequence>MMKSKIICLLFLMISGMSLAQSKKMYIYLGNEYFSKLDYANAVEQYKLALSDSVSRSTMTYPYEIQVTNQKLSKSKVEVDTSLKVTMEEYLHHHIAWCYFRLHDYPNAEKHLKNTVEEKAYPHDSYFLAQSYMNNSKYDEAISQFEDYIRSPQADDELLHAAQVAMTGCYLAKEEIEKTREISVKMADTAVFNRGTANFATMYFDKDQKLMFTSARTGGVILNEKQQSEYLCDLYWVSLNEDSTWSAPTNFGRPLNSAQNDGAGSFNNNNVIFYTRWSEEKKTEQNIYLARMMDMKFFEAYKLDSSVNYPGYKSIQPYVSMDGRTLYFSSNRPGGLGGMDIWKIAIDSAGNTHGQPENLGSLINSDQDEVTPFFHEVSSTLFFSSNGHGSIGGLDIFKSHYDRETEAFSVPSNLGMPINSSRDDAYMMWDSRLSKGFFSSDREPCNGGSCYDIYEVVNEPIHIYLSGYSYNKETEEILPNVKLTFKDVRGVFPPYNIVTDSNGYYERELNYGVELFIKGQKINYFADATSVNTNSITQTTSITRDFYLKPIPQEEIEIEGIEYDFNSDKLRPASQAVLDKLFDFLELNNNIIVEINSHTDARGKDAYNLDLSQRRAKSCVDYLVSKGIDPSRLIPKGYGETQPNQLYGPDKKPVLDAEGNPVLLVESYINTFKVKAEREVLHQKNRRTSFKVINQ</sequence>
<dbReference type="Gene3D" id="2.120.10.30">
    <property type="entry name" value="TolB, C-terminal domain"/>
    <property type="match status" value="1"/>
</dbReference>
<gene>
    <name evidence="7" type="ORF">FO442_14905</name>
</gene>
<dbReference type="InterPro" id="IPR036737">
    <property type="entry name" value="OmpA-like_sf"/>
</dbReference>
<comment type="subcellular location">
    <subcellularLocation>
        <location evidence="1">Cell outer membrane</location>
    </subcellularLocation>
</comment>
<dbReference type="InterPro" id="IPR006664">
    <property type="entry name" value="OMP_bac"/>
</dbReference>
<evidence type="ECO:0000259" key="6">
    <source>
        <dbReference type="PROSITE" id="PS51123"/>
    </source>
</evidence>
<dbReference type="SUPFAM" id="SSF103088">
    <property type="entry name" value="OmpA-like"/>
    <property type="match status" value="1"/>
</dbReference>
<keyword evidence="3" id="KW-0998">Cell outer membrane</keyword>
<dbReference type="Pfam" id="PF07676">
    <property type="entry name" value="PD40"/>
    <property type="match status" value="1"/>
</dbReference>
<feature type="domain" description="OmpA-like" evidence="6">
    <location>
        <begin position="550"/>
        <end position="695"/>
    </location>
</feature>
<keyword evidence="5" id="KW-0732">Signal</keyword>
<dbReference type="PRINTS" id="PR01021">
    <property type="entry name" value="OMPADOMAIN"/>
</dbReference>
<evidence type="ECO:0000256" key="5">
    <source>
        <dbReference type="SAM" id="SignalP"/>
    </source>
</evidence>
<organism evidence="7 8">
    <name type="scientific">Fluviicola chungangensis</name>
    <dbReference type="NCBI Taxonomy" id="2597671"/>
    <lineage>
        <taxon>Bacteria</taxon>
        <taxon>Pseudomonadati</taxon>
        <taxon>Bacteroidota</taxon>
        <taxon>Flavobacteriia</taxon>
        <taxon>Flavobacteriales</taxon>
        <taxon>Crocinitomicaceae</taxon>
        <taxon>Fluviicola</taxon>
    </lineage>
</organism>
<dbReference type="CDD" id="cd07185">
    <property type="entry name" value="OmpA_C-like"/>
    <property type="match status" value="1"/>
</dbReference>
<keyword evidence="8" id="KW-1185">Reference proteome</keyword>
<dbReference type="InterPro" id="IPR050330">
    <property type="entry name" value="Bact_OuterMem_StrucFunc"/>
</dbReference>
<dbReference type="RefSeq" id="WP_144334009.1">
    <property type="nucleotide sequence ID" value="NZ_VLPL01000008.1"/>
</dbReference>
<dbReference type="SUPFAM" id="SSF82171">
    <property type="entry name" value="DPP6 N-terminal domain-like"/>
    <property type="match status" value="1"/>
</dbReference>
<evidence type="ECO:0000256" key="4">
    <source>
        <dbReference type="PROSITE-ProRule" id="PRU00473"/>
    </source>
</evidence>
<evidence type="ECO:0000256" key="3">
    <source>
        <dbReference type="ARBA" id="ARBA00023237"/>
    </source>
</evidence>
<feature type="chain" id="PRO_5022147922" evidence="5">
    <location>
        <begin position="21"/>
        <end position="695"/>
    </location>
</feature>
<proteinExistence type="predicted"/>
<dbReference type="EMBL" id="VLPL01000008">
    <property type="protein sequence ID" value="TSJ41198.1"/>
    <property type="molecule type" value="Genomic_DNA"/>
</dbReference>
<keyword evidence="2 4" id="KW-0472">Membrane</keyword>
<feature type="signal peptide" evidence="5">
    <location>
        <begin position="1"/>
        <end position="20"/>
    </location>
</feature>
<evidence type="ECO:0000313" key="8">
    <source>
        <dbReference type="Proteomes" id="UP000316008"/>
    </source>
</evidence>
<dbReference type="Proteomes" id="UP000316008">
    <property type="component" value="Unassembled WGS sequence"/>
</dbReference>
<dbReference type="InterPro" id="IPR011990">
    <property type="entry name" value="TPR-like_helical_dom_sf"/>
</dbReference>
<dbReference type="PANTHER" id="PTHR30329">
    <property type="entry name" value="STATOR ELEMENT OF FLAGELLAR MOTOR COMPLEX"/>
    <property type="match status" value="1"/>
</dbReference>
<comment type="caution">
    <text evidence="7">The sequence shown here is derived from an EMBL/GenBank/DDBJ whole genome shotgun (WGS) entry which is preliminary data.</text>
</comment>
<dbReference type="Gene3D" id="1.25.40.10">
    <property type="entry name" value="Tetratricopeptide repeat domain"/>
    <property type="match status" value="1"/>
</dbReference>
<dbReference type="Pfam" id="PF00691">
    <property type="entry name" value="OmpA"/>
    <property type="match status" value="1"/>
</dbReference>
<dbReference type="PANTHER" id="PTHR30329:SF21">
    <property type="entry name" value="LIPOPROTEIN YIAD-RELATED"/>
    <property type="match status" value="1"/>
</dbReference>
<accession>A0A556MN11</accession>
<dbReference type="InterPro" id="IPR011659">
    <property type="entry name" value="WD40"/>
</dbReference>
<dbReference type="PROSITE" id="PS51123">
    <property type="entry name" value="OMPA_2"/>
    <property type="match status" value="1"/>
</dbReference>
<reference evidence="7 8" key="1">
    <citation type="submission" date="2019-07" db="EMBL/GenBank/DDBJ databases">
        <authorList>
            <person name="Huq M.A."/>
        </authorList>
    </citation>
    <scope>NUCLEOTIDE SEQUENCE [LARGE SCALE GENOMIC DNA]</scope>
    <source>
        <strain evidence="7 8">MAH-3</strain>
    </source>
</reference>
<dbReference type="SUPFAM" id="SSF48452">
    <property type="entry name" value="TPR-like"/>
    <property type="match status" value="1"/>
</dbReference>
<protein>
    <submittedName>
        <fullName evidence="7">OmpA family protein</fullName>
    </submittedName>
</protein>
<evidence type="ECO:0000256" key="2">
    <source>
        <dbReference type="ARBA" id="ARBA00023136"/>
    </source>
</evidence>
<evidence type="ECO:0000256" key="1">
    <source>
        <dbReference type="ARBA" id="ARBA00004442"/>
    </source>
</evidence>
<dbReference type="AlphaFoldDB" id="A0A556MN11"/>